<dbReference type="PANTHER" id="PTHR13146">
    <property type="match status" value="1"/>
</dbReference>
<name>A0A023BB62_GRENI</name>
<evidence type="ECO:0000256" key="6">
    <source>
        <dbReference type="ARBA" id="ARBA00023136"/>
    </source>
</evidence>
<dbReference type="RefSeq" id="XP_011129093.1">
    <property type="nucleotide sequence ID" value="XM_011130791.1"/>
</dbReference>
<feature type="transmembrane region" description="Helical" evidence="8">
    <location>
        <begin position="350"/>
        <end position="372"/>
    </location>
</feature>
<keyword evidence="4 8" id="KW-0812">Transmembrane</keyword>
<feature type="transmembrane region" description="Helical" evidence="8">
    <location>
        <begin position="251"/>
        <end position="273"/>
    </location>
</feature>
<dbReference type="EMBL" id="AFNH02000208">
    <property type="protein sequence ID" value="EZG79246.1"/>
    <property type="molecule type" value="Genomic_DNA"/>
</dbReference>
<dbReference type="InterPro" id="IPR009262">
    <property type="entry name" value="SLC35_F1/F2/F6"/>
</dbReference>
<feature type="compositionally biased region" description="Acidic residues" evidence="7">
    <location>
        <begin position="407"/>
        <end position="424"/>
    </location>
</feature>
<dbReference type="GO" id="GO:0016020">
    <property type="term" value="C:membrane"/>
    <property type="evidence" value="ECO:0007669"/>
    <property type="project" value="UniProtKB-SubCell"/>
</dbReference>
<evidence type="ECO:0000313" key="9">
    <source>
        <dbReference type="EMBL" id="EZG79246.1"/>
    </source>
</evidence>
<dbReference type="GO" id="GO:0022857">
    <property type="term" value="F:transmembrane transporter activity"/>
    <property type="evidence" value="ECO:0007669"/>
    <property type="project" value="InterPro"/>
</dbReference>
<evidence type="ECO:0000256" key="4">
    <source>
        <dbReference type="ARBA" id="ARBA00022692"/>
    </source>
</evidence>
<sequence>MEASVSIVTLESVAPKQRGSYGSRASVRVSLWNYPSWIAYLMALFTICAGVFSSTTSTWMNKQNAPSCSGCEPEPFVGAMLQTQQMFIAECIALIVWLIDNYFSGRAKKAPLFEFVTDKIELTGPTGRWWFWPCCAVCDFAATLMINHAYQYTFAATVEMLRNFMVVMAAVFQVVLIRKSVTVHQWLGVLSITVAMILTAIPAIISPDDSLHDASATRTVIGVALAVAGTTVQAFQLLVEEWLFRKGRYPPLKAVGLEGITGMILTCIAWPIYQNTGAEDITGSWYQLFHNRTLIGVTLGYLPCGTIFNICGLGTTKLAGGLLRGVCFAVRAPLVWLVSMIVKWQSYDNYSLASAIVFALGFTVYCNFYGLLGDQEKYLWLRKPVPCFCTKPELDDPPFGPERPLYDEEYDRDYDQGDEDDDDAHPEQQNLV</sequence>
<feature type="transmembrane region" description="Helical" evidence="8">
    <location>
        <begin position="129"/>
        <end position="148"/>
    </location>
</feature>
<organism evidence="9 10">
    <name type="scientific">Gregarina niphandrodes</name>
    <name type="common">Septate eugregarine</name>
    <dbReference type="NCBI Taxonomy" id="110365"/>
    <lineage>
        <taxon>Eukaryota</taxon>
        <taxon>Sar</taxon>
        <taxon>Alveolata</taxon>
        <taxon>Apicomplexa</taxon>
        <taxon>Conoidasida</taxon>
        <taxon>Gregarinasina</taxon>
        <taxon>Eugregarinorida</taxon>
        <taxon>Gregarinidae</taxon>
        <taxon>Gregarina</taxon>
    </lineage>
</organism>
<feature type="transmembrane region" description="Helical" evidence="8">
    <location>
        <begin position="217"/>
        <end position="239"/>
    </location>
</feature>
<reference evidence="9" key="1">
    <citation type="submission" date="2013-12" db="EMBL/GenBank/DDBJ databases">
        <authorList>
            <person name="Omoto C.K."/>
            <person name="Sibley D."/>
            <person name="Venepally P."/>
            <person name="Hadjithomas M."/>
            <person name="Karamycheva S."/>
            <person name="Brunk B."/>
            <person name="Roos D."/>
            <person name="Caler E."/>
            <person name="Lorenzi H."/>
        </authorList>
    </citation>
    <scope>NUCLEOTIDE SEQUENCE</scope>
</reference>
<dbReference type="eggNOG" id="KOG3912">
    <property type="taxonomic scope" value="Eukaryota"/>
</dbReference>
<dbReference type="SUPFAM" id="SSF103481">
    <property type="entry name" value="Multidrug resistance efflux transporter EmrE"/>
    <property type="match status" value="1"/>
</dbReference>
<protein>
    <submittedName>
        <fullName evidence="9">Transmembrane protein</fullName>
    </submittedName>
</protein>
<evidence type="ECO:0000313" key="10">
    <source>
        <dbReference type="Proteomes" id="UP000019763"/>
    </source>
</evidence>
<comment type="caution">
    <text evidence="9">The sequence shown here is derived from an EMBL/GenBank/DDBJ whole genome shotgun (WGS) entry which is preliminary data.</text>
</comment>
<dbReference type="GeneID" id="22911213"/>
<evidence type="ECO:0000256" key="2">
    <source>
        <dbReference type="ARBA" id="ARBA00007863"/>
    </source>
</evidence>
<comment type="subcellular location">
    <subcellularLocation>
        <location evidence="1">Membrane</location>
        <topology evidence="1">Multi-pass membrane protein</topology>
    </subcellularLocation>
</comment>
<feature type="transmembrane region" description="Helical" evidence="8">
    <location>
        <begin position="322"/>
        <end position="344"/>
    </location>
</feature>
<comment type="similarity">
    <text evidence="2">Belongs to the SLC35F solute transporter family.</text>
</comment>
<evidence type="ECO:0000256" key="7">
    <source>
        <dbReference type="SAM" id="MobiDB-lite"/>
    </source>
</evidence>
<dbReference type="OMA" id="LIWVIMI"/>
<dbReference type="AlphaFoldDB" id="A0A023BB62"/>
<accession>A0A023BB62</accession>
<dbReference type="OrthoDB" id="300580at2759"/>
<evidence type="ECO:0000256" key="3">
    <source>
        <dbReference type="ARBA" id="ARBA00022448"/>
    </source>
</evidence>
<dbReference type="Proteomes" id="UP000019763">
    <property type="component" value="Unassembled WGS sequence"/>
</dbReference>
<feature type="region of interest" description="Disordered" evidence="7">
    <location>
        <begin position="392"/>
        <end position="432"/>
    </location>
</feature>
<evidence type="ECO:0000256" key="8">
    <source>
        <dbReference type="SAM" id="Phobius"/>
    </source>
</evidence>
<feature type="transmembrane region" description="Helical" evidence="8">
    <location>
        <begin position="37"/>
        <end position="56"/>
    </location>
</feature>
<keyword evidence="3" id="KW-0813">Transport</keyword>
<dbReference type="Pfam" id="PF06027">
    <property type="entry name" value="SLC35F"/>
    <property type="match status" value="1"/>
</dbReference>
<feature type="transmembrane region" description="Helical" evidence="8">
    <location>
        <begin position="293"/>
        <end position="315"/>
    </location>
</feature>
<dbReference type="InterPro" id="IPR037185">
    <property type="entry name" value="EmrE-like"/>
</dbReference>
<keyword evidence="5 8" id="KW-1133">Transmembrane helix</keyword>
<evidence type="ECO:0000256" key="1">
    <source>
        <dbReference type="ARBA" id="ARBA00004141"/>
    </source>
</evidence>
<gene>
    <name evidence="9" type="ORF">GNI_027880</name>
</gene>
<evidence type="ECO:0000256" key="5">
    <source>
        <dbReference type="ARBA" id="ARBA00022989"/>
    </source>
</evidence>
<feature type="transmembrane region" description="Helical" evidence="8">
    <location>
        <begin position="186"/>
        <end position="205"/>
    </location>
</feature>
<proteinExistence type="inferred from homology"/>
<keyword evidence="6 8" id="KW-0472">Membrane</keyword>
<feature type="transmembrane region" description="Helical" evidence="8">
    <location>
        <begin position="160"/>
        <end position="177"/>
    </location>
</feature>
<keyword evidence="10" id="KW-1185">Reference proteome</keyword>
<dbReference type="VEuPathDB" id="CryptoDB:GNI_027880"/>